<dbReference type="GO" id="GO:0000287">
    <property type="term" value="F:magnesium ion binding"/>
    <property type="evidence" value="ECO:0007669"/>
    <property type="project" value="UniProtKB-UniRule"/>
</dbReference>
<organism evidence="19 20">
    <name type="scientific">Sediminitomix flava</name>
    <dbReference type="NCBI Taxonomy" id="379075"/>
    <lineage>
        <taxon>Bacteria</taxon>
        <taxon>Pseudomonadati</taxon>
        <taxon>Bacteroidota</taxon>
        <taxon>Cytophagia</taxon>
        <taxon>Cytophagales</taxon>
        <taxon>Flammeovirgaceae</taxon>
        <taxon>Sediminitomix</taxon>
    </lineage>
</organism>
<dbReference type="InterPro" id="IPR018209">
    <property type="entry name" value="Pyrv_Knase_AS"/>
</dbReference>
<dbReference type="PROSITE" id="PS00110">
    <property type="entry name" value="PYRUVATE_KINASE"/>
    <property type="match status" value="1"/>
</dbReference>
<dbReference type="Pfam" id="PF02887">
    <property type="entry name" value="PK_C"/>
    <property type="match status" value="1"/>
</dbReference>
<dbReference type="UniPathway" id="UPA00109">
    <property type="reaction ID" value="UER00188"/>
</dbReference>
<evidence type="ECO:0000313" key="19">
    <source>
        <dbReference type="EMBL" id="PWJ42043.1"/>
    </source>
</evidence>
<dbReference type="Gene3D" id="2.40.33.10">
    <property type="entry name" value="PK beta-barrel domain-like"/>
    <property type="match status" value="1"/>
</dbReference>
<dbReference type="EMBL" id="QGDO01000003">
    <property type="protein sequence ID" value="PWJ42043.1"/>
    <property type="molecule type" value="Genomic_DNA"/>
</dbReference>
<evidence type="ECO:0000256" key="7">
    <source>
        <dbReference type="ARBA" id="ARBA00022679"/>
    </source>
</evidence>
<evidence type="ECO:0000256" key="9">
    <source>
        <dbReference type="ARBA" id="ARBA00022741"/>
    </source>
</evidence>
<reference evidence="19 20" key="1">
    <citation type="submission" date="2018-03" db="EMBL/GenBank/DDBJ databases">
        <title>Genomic Encyclopedia of Archaeal and Bacterial Type Strains, Phase II (KMG-II): from individual species to whole genera.</title>
        <authorList>
            <person name="Goeker M."/>
        </authorList>
    </citation>
    <scope>NUCLEOTIDE SEQUENCE [LARGE SCALE GENOMIC DNA]</scope>
    <source>
        <strain evidence="19 20">DSM 28229</strain>
    </source>
</reference>
<dbReference type="AlphaFoldDB" id="A0A315ZAF7"/>
<evidence type="ECO:0000256" key="10">
    <source>
        <dbReference type="ARBA" id="ARBA00022777"/>
    </source>
</evidence>
<dbReference type="Gene3D" id="3.20.20.60">
    <property type="entry name" value="Phosphoenolpyruvate-binding domains"/>
    <property type="match status" value="1"/>
</dbReference>
<evidence type="ECO:0000256" key="3">
    <source>
        <dbReference type="ARBA" id="ARBA00004997"/>
    </source>
</evidence>
<keyword evidence="10 16" id="KW-0418">Kinase</keyword>
<evidence type="ECO:0000256" key="8">
    <source>
        <dbReference type="ARBA" id="ARBA00022723"/>
    </source>
</evidence>
<dbReference type="SUPFAM" id="SSF51621">
    <property type="entry name" value="Phosphoenolpyruvate/pyruvate domain"/>
    <property type="match status" value="1"/>
</dbReference>
<protein>
    <recommendedName>
        <fullName evidence="6 15">Pyruvate kinase</fullName>
        <ecNumber evidence="5 15">2.7.1.40</ecNumber>
    </recommendedName>
</protein>
<dbReference type="GO" id="GO:0004743">
    <property type="term" value="F:pyruvate kinase activity"/>
    <property type="evidence" value="ECO:0007669"/>
    <property type="project" value="UniProtKB-UniRule"/>
</dbReference>
<dbReference type="InterPro" id="IPR015813">
    <property type="entry name" value="Pyrv/PenolPyrv_kinase-like_dom"/>
</dbReference>
<evidence type="ECO:0000256" key="14">
    <source>
        <dbReference type="ARBA" id="ARBA00023317"/>
    </source>
</evidence>
<comment type="cofactor">
    <cofactor evidence="2">
        <name>K(+)</name>
        <dbReference type="ChEBI" id="CHEBI:29103"/>
    </cofactor>
</comment>
<dbReference type="Gene3D" id="3.40.1380.20">
    <property type="entry name" value="Pyruvate kinase, C-terminal domain"/>
    <property type="match status" value="1"/>
</dbReference>
<dbReference type="OrthoDB" id="9812123at2"/>
<dbReference type="NCBIfam" id="NF004491">
    <property type="entry name" value="PRK05826.1"/>
    <property type="match status" value="1"/>
</dbReference>
<dbReference type="PRINTS" id="PR01050">
    <property type="entry name" value="PYRUVTKNASE"/>
</dbReference>
<accession>A0A315ZAF7</accession>
<evidence type="ECO:0000256" key="5">
    <source>
        <dbReference type="ARBA" id="ARBA00012142"/>
    </source>
</evidence>
<dbReference type="PANTHER" id="PTHR11817">
    <property type="entry name" value="PYRUVATE KINASE"/>
    <property type="match status" value="1"/>
</dbReference>
<dbReference type="InterPro" id="IPR036918">
    <property type="entry name" value="Pyrv_Knase_C_sf"/>
</dbReference>
<evidence type="ECO:0000256" key="4">
    <source>
        <dbReference type="ARBA" id="ARBA00008663"/>
    </source>
</evidence>
<evidence type="ECO:0000313" key="20">
    <source>
        <dbReference type="Proteomes" id="UP000245535"/>
    </source>
</evidence>
<keyword evidence="12 16" id="KW-0460">Magnesium</keyword>
<dbReference type="InterPro" id="IPR015795">
    <property type="entry name" value="Pyrv_Knase_C"/>
</dbReference>
<comment type="pathway">
    <text evidence="3 16">Carbohydrate degradation; glycolysis; pyruvate from D-glyceraldehyde 3-phosphate: step 5/5.</text>
</comment>
<dbReference type="InterPro" id="IPR011037">
    <property type="entry name" value="Pyrv_Knase-like_insert_dom_sf"/>
</dbReference>
<name>A0A315ZAF7_SEDFL</name>
<comment type="cofactor">
    <cofactor evidence="1">
        <name>Mg(2+)</name>
        <dbReference type="ChEBI" id="CHEBI:18420"/>
    </cofactor>
</comment>
<keyword evidence="7 16" id="KW-0808">Transferase</keyword>
<comment type="caution">
    <text evidence="19">The sequence shown here is derived from an EMBL/GenBank/DDBJ whole genome shotgun (WGS) entry which is preliminary data.</text>
</comment>
<dbReference type="RefSeq" id="WP_109618632.1">
    <property type="nucleotide sequence ID" value="NZ_QGDO01000003.1"/>
</dbReference>
<evidence type="ECO:0000259" key="17">
    <source>
        <dbReference type="Pfam" id="PF00224"/>
    </source>
</evidence>
<evidence type="ECO:0000256" key="11">
    <source>
        <dbReference type="ARBA" id="ARBA00022840"/>
    </source>
</evidence>
<comment type="similarity">
    <text evidence="4 16">Belongs to the pyruvate kinase family.</text>
</comment>
<dbReference type="FunFam" id="3.20.20.60:FF:000025">
    <property type="entry name" value="Pyruvate kinase"/>
    <property type="match status" value="1"/>
</dbReference>
<dbReference type="InterPro" id="IPR015793">
    <property type="entry name" value="Pyrv_Knase_brl"/>
</dbReference>
<feature type="domain" description="Pyruvate kinase barrel" evidence="17">
    <location>
        <begin position="6"/>
        <end position="326"/>
    </location>
</feature>
<dbReference type="EC" id="2.7.1.40" evidence="5 15"/>
<keyword evidence="14 19" id="KW-0670">Pyruvate</keyword>
<proteinExistence type="inferred from homology"/>
<comment type="catalytic activity">
    <reaction evidence="16">
        <text>pyruvate + ATP = phosphoenolpyruvate + ADP + H(+)</text>
        <dbReference type="Rhea" id="RHEA:18157"/>
        <dbReference type="ChEBI" id="CHEBI:15361"/>
        <dbReference type="ChEBI" id="CHEBI:15378"/>
        <dbReference type="ChEBI" id="CHEBI:30616"/>
        <dbReference type="ChEBI" id="CHEBI:58702"/>
        <dbReference type="ChEBI" id="CHEBI:456216"/>
        <dbReference type="EC" id="2.7.1.40"/>
    </reaction>
</comment>
<gene>
    <name evidence="19" type="ORF">BC781_103293</name>
</gene>
<dbReference type="SUPFAM" id="SSF52935">
    <property type="entry name" value="PK C-terminal domain-like"/>
    <property type="match status" value="1"/>
</dbReference>
<dbReference type="NCBIfam" id="TIGR01064">
    <property type="entry name" value="pyruv_kin"/>
    <property type="match status" value="1"/>
</dbReference>
<dbReference type="FunFam" id="2.40.33.10:FF:000001">
    <property type="entry name" value="Pyruvate kinase"/>
    <property type="match status" value="1"/>
</dbReference>
<dbReference type="Pfam" id="PF00224">
    <property type="entry name" value="PK"/>
    <property type="match status" value="1"/>
</dbReference>
<keyword evidence="9" id="KW-0547">Nucleotide-binding</keyword>
<keyword evidence="13 16" id="KW-0324">Glycolysis</keyword>
<dbReference type="GO" id="GO:0005524">
    <property type="term" value="F:ATP binding"/>
    <property type="evidence" value="ECO:0007669"/>
    <property type="project" value="UniProtKB-KW"/>
</dbReference>
<dbReference type="SUPFAM" id="SSF50800">
    <property type="entry name" value="PK beta-barrel domain-like"/>
    <property type="match status" value="1"/>
</dbReference>
<keyword evidence="8" id="KW-0479">Metal-binding</keyword>
<keyword evidence="11" id="KW-0067">ATP-binding</keyword>
<dbReference type="Proteomes" id="UP000245535">
    <property type="component" value="Unassembled WGS sequence"/>
</dbReference>
<sequence length="480" mass="52904">MSHSLNKTKIVATVGPASNTKEKLLELVHAGVSIFRLNFSHGDHASHQEVINHIREINATFGHNIGILQDLQGPKIRIGEVENGAVEIKGGEELIITNKPMVGNSQKVSTTYTNITKDVKKGDFILIDDGNLSVKVKEVTAEEIKTEVIFGGMLKSKKGMNLPDTDISAASLTAKDKADLEFGLTQDFNWIALSFVRSAADIEYIKGIIKERGSRARVIAKIERPEAVKNIDDIITASDAIMVARGDLGVEVEMADVPMIQKDIVKKCNKKAKPVIIATQMMESMITNPRPTRAEVNDVANAVMDGADAVMLSAESAAGKYPVQTIQHMQNIIRSVENKSDEVYNKSYEFNPQADTFMGNHLTQHASKLVEEIKAKAIIGMTTSGWTAFRISRHRPKAPIYIFTDDAHLRNTLNLVWGVQAYPSNIKETLRDTLEKHVQFLTDKGDLTENDIYINIAAFPHGEGHKTNLLKIGQVGVTPF</sequence>
<dbReference type="NCBIfam" id="NF004978">
    <property type="entry name" value="PRK06354.1"/>
    <property type="match status" value="1"/>
</dbReference>
<evidence type="ECO:0000256" key="15">
    <source>
        <dbReference type="NCBIfam" id="TIGR01064"/>
    </source>
</evidence>
<dbReference type="InterPro" id="IPR015806">
    <property type="entry name" value="Pyrv_Knase_insert_dom_sf"/>
</dbReference>
<evidence type="ECO:0000256" key="2">
    <source>
        <dbReference type="ARBA" id="ARBA00001958"/>
    </source>
</evidence>
<evidence type="ECO:0000259" key="18">
    <source>
        <dbReference type="Pfam" id="PF02887"/>
    </source>
</evidence>
<evidence type="ECO:0000256" key="6">
    <source>
        <dbReference type="ARBA" id="ARBA00018587"/>
    </source>
</evidence>
<dbReference type="InterPro" id="IPR040442">
    <property type="entry name" value="Pyrv_kinase-like_dom_sf"/>
</dbReference>
<feature type="domain" description="Pyruvate kinase C-terminal" evidence="18">
    <location>
        <begin position="363"/>
        <end position="472"/>
    </location>
</feature>
<evidence type="ECO:0000256" key="16">
    <source>
        <dbReference type="RuleBase" id="RU000504"/>
    </source>
</evidence>
<evidence type="ECO:0000256" key="1">
    <source>
        <dbReference type="ARBA" id="ARBA00001946"/>
    </source>
</evidence>
<evidence type="ECO:0000256" key="13">
    <source>
        <dbReference type="ARBA" id="ARBA00023152"/>
    </source>
</evidence>
<dbReference type="GO" id="GO:0030955">
    <property type="term" value="F:potassium ion binding"/>
    <property type="evidence" value="ECO:0007669"/>
    <property type="project" value="UniProtKB-UniRule"/>
</dbReference>
<evidence type="ECO:0000256" key="12">
    <source>
        <dbReference type="ARBA" id="ARBA00022842"/>
    </source>
</evidence>
<dbReference type="GO" id="GO:0016301">
    <property type="term" value="F:kinase activity"/>
    <property type="evidence" value="ECO:0007669"/>
    <property type="project" value="UniProtKB-KW"/>
</dbReference>
<keyword evidence="20" id="KW-1185">Reference proteome</keyword>
<dbReference type="InterPro" id="IPR001697">
    <property type="entry name" value="Pyr_Knase"/>
</dbReference>